<accession>A0ABT9AZB2</accession>
<gene>
    <name evidence="1" type="ORF">Q5722_05790</name>
</gene>
<reference evidence="1 2" key="1">
    <citation type="submission" date="2023-07" db="EMBL/GenBank/DDBJ databases">
        <title>Nocardioides sp. nov WY-20 isolated from soil.</title>
        <authorList>
            <person name="Liu B."/>
            <person name="Wan Y."/>
        </authorList>
    </citation>
    <scope>NUCLEOTIDE SEQUENCE [LARGE SCALE GENOMIC DNA]</scope>
    <source>
        <strain evidence="1 2">WY-20</strain>
    </source>
</reference>
<evidence type="ECO:0000313" key="1">
    <source>
        <dbReference type="EMBL" id="MDO7867879.1"/>
    </source>
</evidence>
<name>A0ABT9AZB2_9ACTN</name>
<organism evidence="1 2">
    <name type="scientific">Nocardioides jiangxiensis</name>
    <dbReference type="NCBI Taxonomy" id="3064524"/>
    <lineage>
        <taxon>Bacteria</taxon>
        <taxon>Bacillati</taxon>
        <taxon>Actinomycetota</taxon>
        <taxon>Actinomycetes</taxon>
        <taxon>Propionibacteriales</taxon>
        <taxon>Nocardioidaceae</taxon>
        <taxon>Nocardioides</taxon>
    </lineage>
</organism>
<proteinExistence type="predicted"/>
<comment type="caution">
    <text evidence="1">The sequence shown here is derived from an EMBL/GenBank/DDBJ whole genome shotgun (WGS) entry which is preliminary data.</text>
</comment>
<dbReference type="RefSeq" id="WP_305027261.1">
    <property type="nucleotide sequence ID" value="NZ_JAUQTA010000001.1"/>
</dbReference>
<keyword evidence="2" id="KW-1185">Reference proteome</keyword>
<evidence type="ECO:0008006" key="3">
    <source>
        <dbReference type="Google" id="ProtNLM"/>
    </source>
</evidence>
<dbReference type="Proteomes" id="UP001233314">
    <property type="component" value="Unassembled WGS sequence"/>
</dbReference>
<protein>
    <recommendedName>
        <fullName evidence="3">DUF748 domain-containing protein</fullName>
    </recommendedName>
</protein>
<sequence length="285" mass="30014">MTQLMRNRVVFILVAVGAFVLAFGLGQVAGNKKDGAPKDGGGPTAPYTVKLVGDTDLPAAGSGKQELRFEVLDPAGTVVTDYDTVHEKKLHLIVAEKADPRIYAHLHPAFSDGVWSVATDLVGGEFRLYADTRPTGADAQVLTADFTVDGDRRATRAMAVNDTATVDGYDVALRADGTAYTFTVTKGGAPVTLQPYLGAGGHLVGIRTESLDYLHAHAMAAKANTVGFHVEAGSSGLWVLHLDFQVDGTVHDATFVQRIDGAGMGGHDMDMGGMDMGDGEGHDHH</sequence>
<evidence type="ECO:0000313" key="2">
    <source>
        <dbReference type="Proteomes" id="UP001233314"/>
    </source>
</evidence>
<dbReference type="EMBL" id="JAUQTA010000001">
    <property type="protein sequence ID" value="MDO7867879.1"/>
    <property type="molecule type" value="Genomic_DNA"/>
</dbReference>